<organism evidence="1 2">
    <name type="scientific">Pisolithus microcarpus 441</name>
    <dbReference type="NCBI Taxonomy" id="765257"/>
    <lineage>
        <taxon>Eukaryota</taxon>
        <taxon>Fungi</taxon>
        <taxon>Dikarya</taxon>
        <taxon>Basidiomycota</taxon>
        <taxon>Agaricomycotina</taxon>
        <taxon>Agaricomycetes</taxon>
        <taxon>Agaricomycetidae</taxon>
        <taxon>Boletales</taxon>
        <taxon>Sclerodermatineae</taxon>
        <taxon>Pisolithaceae</taxon>
        <taxon>Pisolithus</taxon>
    </lineage>
</organism>
<sequence>MCSPPFLQSYSAVPSQRPLRESLTNMHSKSSGINATSRPSCSILVARRNREDSTPKIIHHTLAQVFGIASLTFVGILDVFMSSSLSMLVLTPLHRFSHCYAPHSVPLVDHDSLLPPTPFLSLLTGSPR</sequence>
<gene>
    <name evidence="1" type="ORF">PISMIDRAFT_570093</name>
</gene>
<dbReference type="Proteomes" id="UP000054018">
    <property type="component" value="Unassembled WGS sequence"/>
</dbReference>
<evidence type="ECO:0000313" key="1">
    <source>
        <dbReference type="EMBL" id="KIK10813.1"/>
    </source>
</evidence>
<reference evidence="1 2" key="1">
    <citation type="submission" date="2014-04" db="EMBL/GenBank/DDBJ databases">
        <authorList>
            <consortium name="DOE Joint Genome Institute"/>
            <person name="Kuo A."/>
            <person name="Kohler A."/>
            <person name="Costa M.D."/>
            <person name="Nagy L.G."/>
            <person name="Floudas D."/>
            <person name="Copeland A."/>
            <person name="Barry K.W."/>
            <person name="Cichocki N."/>
            <person name="Veneault-Fourrey C."/>
            <person name="LaButti K."/>
            <person name="Lindquist E.A."/>
            <person name="Lipzen A."/>
            <person name="Lundell T."/>
            <person name="Morin E."/>
            <person name="Murat C."/>
            <person name="Sun H."/>
            <person name="Tunlid A."/>
            <person name="Henrissat B."/>
            <person name="Grigoriev I.V."/>
            <person name="Hibbett D.S."/>
            <person name="Martin F."/>
            <person name="Nordberg H.P."/>
            <person name="Cantor M.N."/>
            <person name="Hua S.X."/>
        </authorList>
    </citation>
    <scope>NUCLEOTIDE SEQUENCE [LARGE SCALE GENOMIC DNA]</scope>
    <source>
        <strain evidence="1 2">441</strain>
    </source>
</reference>
<name>A0A0C9YS36_9AGAM</name>
<dbReference type="HOGENOM" id="CLU_1960452_0_0_1"/>
<protein>
    <submittedName>
        <fullName evidence="1">Uncharacterized protein</fullName>
    </submittedName>
</protein>
<dbReference type="EMBL" id="KN834417">
    <property type="protein sequence ID" value="KIK10813.1"/>
    <property type="molecule type" value="Genomic_DNA"/>
</dbReference>
<reference evidence="2" key="2">
    <citation type="submission" date="2015-01" db="EMBL/GenBank/DDBJ databases">
        <title>Evolutionary Origins and Diversification of the Mycorrhizal Mutualists.</title>
        <authorList>
            <consortium name="DOE Joint Genome Institute"/>
            <consortium name="Mycorrhizal Genomics Consortium"/>
            <person name="Kohler A."/>
            <person name="Kuo A."/>
            <person name="Nagy L.G."/>
            <person name="Floudas D."/>
            <person name="Copeland A."/>
            <person name="Barry K.W."/>
            <person name="Cichocki N."/>
            <person name="Veneault-Fourrey C."/>
            <person name="LaButti K."/>
            <person name="Lindquist E.A."/>
            <person name="Lipzen A."/>
            <person name="Lundell T."/>
            <person name="Morin E."/>
            <person name="Murat C."/>
            <person name="Riley R."/>
            <person name="Ohm R."/>
            <person name="Sun H."/>
            <person name="Tunlid A."/>
            <person name="Henrissat B."/>
            <person name="Grigoriev I.V."/>
            <person name="Hibbett D.S."/>
            <person name="Martin F."/>
        </authorList>
    </citation>
    <scope>NUCLEOTIDE SEQUENCE [LARGE SCALE GENOMIC DNA]</scope>
    <source>
        <strain evidence="2">441</strain>
    </source>
</reference>
<keyword evidence="2" id="KW-1185">Reference proteome</keyword>
<dbReference type="AlphaFoldDB" id="A0A0C9YS36"/>
<accession>A0A0C9YS36</accession>
<proteinExistence type="predicted"/>
<evidence type="ECO:0000313" key="2">
    <source>
        <dbReference type="Proteomes" id="UP000054018"/>
    </source>
</evidence>